<dbReference type="Gene3D" id="3.60.15.10">
    <property type="entry name" value="Ribonuclease Z/Hydroxyacylglutathione hydrolase-like"/>
    <property type="match status" value="1"/>
</dbReference>
<evidence type="ECO:0000313" key="2">
    <source>
        <dbReference type="EMBL" id="OQW49670.1"/>
    </source>
</evidence>
<protein>
    <recommendedName>
        <fullName evidence="4">Zn-dependent hydrolase</fullName>
    </recommendedName>
</protein>
<dbReference type="PANTHER" id="PTHR39189:SF1">
    <property type="entry name" value="UPF0173 METAL-DEPENDENT HYDROLASE YTKL"/>
    <property type="match status" value="1"/>
</dbReference>
<proteinExistence type="predicted"/>
<gene>
    <name evidence="2" type="ORF">A4S15_02855</name>
</gene>
<feature type="signal peptide" evidence="1">
    <location>
        <begin position="1"/>
        <end position="30"/>
    </location>
</feature>
<dbReference type="PANTHER" id="PTHR39189">
    <property type="entry name" value="UPF0173 METAL-DEPENDENT HYDROLASE YTKL"/>
    <property type="match status" value="1"/>
</dbReference>
<name>A0A1W9HQD4_9HYPH</name>
<accession>A0A1W9HQD4</accession>
<evidence type="ECO:0000313" key="3">
    <source>
        <dbReference type="Proteomes" id="UP000192872"/>
    </source>
</evidence>
<sequence length="272" mass="30005">MAGSTSNATGTWAIAGFLAALALNAAPLMAQPATGDACRLLADRGPVWRAATPLARDEVRLTFVGHATFLIESPQGITIETDYNDYVRSGRVPVIATMNKAHSTHFSFSPDPAITHVLRGWSDIPDTPAFHNLAIGDVRLRNVSTNIRTFRGTEISGNSIFIFEVAGLCIAHLGHLHHPLEPEQIQAIGRVDILLVPVDGSWTLDLPGMVDVVRHLSPTILIPMHYFNPWTLKRFVEQVRDEWQVEERAAPELIVSRTRLPQKPRLIILPGR</sequence>
<dbReference type="Proteomes" id="UP000192872">
    <property type="component" value="Unassembled WGS sequence"/>
</dbReference>
<dbReference type="EMBL" id="LWDL01000031">
    <property type="protein sequence ID" value="OQW49670.1"/>
    <property type="molecule type" value="Genomic_DNA"/>
</dbReference>
<dbReference type="STRING" id="1827387.A4S15_02855"/>
<reference evidence="2 3" key="1">
    <citation type="journal article" date="2017" name="Water Res.">
        <title>Comammox in drinking water systems.</title>
        <authorList>
            <person name="Wang Y."/>
            <person name="Ma L."/>
            <person name="Mao Y."/>
            <person name="Jiang X."/>
            <person name="Xia Y."/>
            <person name="Yu K."/>
            <person name="Li B."/>
            <person name="Zhang T."/>
        </authorList>
    </citation>
    <scope>NUCLEOTIDE SEQUENCE [LARGE SCALE GENOMIC DNA]</scope>
    <source>
        <strain evidence="2">SG_bin8</strain>
    </source>
</reference>
<dbReference type="Pfam" id="PF13483">
    <property type="entry name" value="Lactamase_B_3"/>
    <property type="match status" value="1"/>
</dbReference>
<keyword evidence="1" id="KW-0732">Signal</keyword>
<dbReference type="AlphaFoldDB" id="A0A1W9HQD4"/>
<dbReference type="InterPro" id="IPR036866">
    <property type="entry name" value="RibonucZ/Hydroxyglut_hydro"/>
</dbReference>
<evidence type="ECO:0000256" key="1">
    <source>
        <dbReference type="SAM" id="SignalP"/>
    </source>
</evidence>
<organism evidence="2 3">
    <name type="scientific">Candidatus Raskinella chloraquaticus</name>
    <dbReference type="NCBI Taxonomy" id="1951219"/>
    <lineage>
        <taxon>Bacteria</taxon>
        <taxon>Pseudomonadati</taxon>
        <taxon>Pseudomonadota</taxon>
        <taxon>Alphaproteobacteria</taxon>
        <taxon>Hyphomicrobiales</taxon>
        <taxon>Phreatobacteraceae</taxon>
        <taxon>Candidatus Raskinella</taxon>
    </lineage>
</organism>
<comment type="caution">
    <text evidence="2">The sequence shown here is derived from an EMBL/GenBank/DDBJ whole genome shotgun (WGS) entry which is preliminary data.</text>
</comment>
<dbReference type="RefSeq" id="WP_376799888.1">
    <property type="nucleotide sequence ID" value="NZ_DBNB01000008.1"/>
</dbReference>
<feature type="chain" id="PRO_5012054725" description="Zn-dependent hydrolase" evidence="1">
    <location>
        <begin position="31"/>
        <end position="272"/>
    </location>
</feature>
<dbReference type="SUPFAM" id="SSF56281">
    <property type="entry name" value="Metallo-hydrolase/oxidoreductase"/>
    <property type="match status" value="1"/>
</dbReference>
<evidence type="ECO:0008006" key="4">
    <source>
        <dbReference type="Google" id="ProtNLM"/>
    </source>
</evidence>